<dbReference type="SUPFAM" id="SSF48576">
    <property type="entry name" value="Terpenoid synthases"/>
    <property type="match status" value="1"/>
</dbReference>
<proteinExistence type="predicted"/>
<reference evidence="1 2" key="1">
    <citation type="submission" date="2024-02" db="EMBL/GenBank/DDBJ databases">
        <title>De novo assembly and annotation of 12 fungi associated with fruit tree decline syndrome in Ontario, Canada.</title>
        <authorList>
            <person name="Sulman M."/>
            <person name="Ellouze W."/>
            <person name="Ilyukhin E."/>
        </authorList>
    </citation>
    <scope>NUCLEOTIDE SEQUENCE [LARGE SCALE GENOMIC DNA]</scope>
    <source>
        <strain evidence="1 2">M97-236</strain>
    </source>
</reference>
<dbReference type="EMBL" id="JAKIXB020000039">
    <property type="protein sequence ID" value="KAL1593669.1"/>
    <property type="molecule type" value="Genomic_DNA"/>
</dbReference>
<dbReference type="InterPro" id="IPR008949">
    <property type="entry name" value="Isoprenoid_synthase_dom_sf"/>
</dbReference>
<sequence>MTKYHGGLGDLFSFISVTIPECLPERLEVVAYANEYAFLYDDQMERLDLKDFREGRDDMLDVFGIHGGASNLEDRRPEKTLQLQIFDELMAIDQDRAIVTMQAWAKFIDLASRTRVEPFNTLAAYLPSRTIDAGEL</sequence>
<dbReference type="Gene3D" id="1.10.600.10">
    <property type="entry name" value="Farnesyl Diphosphate Synthase"/>
    <property type="match status" value="1"/>
</dbReference>
<protein>
    <submittedName>
        <fullName evidence="1">Uncharacterized protein</fullName>
    </submittedName>
</protein>
<organism evidence="1 2">
    <name type="scientific">Nothophoma quercina</name>
    <dbReference type="NCBI Taxonomy" id="749835"/>
    <lineage>
        <taxon>Eukaryota</taxon>
        <taxon>Fungi</taxon>
        <taxon>Dikarya</taxon>
        <taxon>Ascomycota</taxon>
        <taxon>Pezizomycotina</taxon>
        <taxon>Dothideomycetes</taxon>
        <taxon>Pleosporomycetidae</taxon>
        <taxon>Pleosporales</taxon>
        <taxon>Pleosporineae</taxon>
        <taxon>Didymellaceae</taxon>
        <taxon>Nothophoma</taxon>
    </lineage>
</organism>
<name>A0ABR3QP49_9PLEO</name>
<keyword evidence="2" id="KW-1185">Reference proteome</keyword>
<comment type="caution">
    <text evidence="1">The sequence shown here is derived from an EMBL/GenBank/DDBJ whole genome shotgun (WGS) entry which is preliminary data.</text>
</comment>
<evidence type="ECO:0000313" key="1">
    <source>
        <dbReference type="EMBL" id="KAL1593669.1"/>
    </source>
</evidence>
<dbReference type="Proteomes" id="UP001521222">
    <property type="component" value="Unassembled WGS sequence"/>
</dbReference>
<evidence type="ECO:0000313" key="2">
    <source>
        <dbReference type="Proteomes" id="UP001521222"/>
    </source>
</evidence>
<accession>A0ABR3QP49</accession>
<gene>
    <name evidence="1" type="ORF">SLS59_009183</name>
</gene>